<sequence length="311" mass="32406">MIYEKARLEYLAAMGVTSWVPRQQLPGAKPSIRLVPQGKAPNKERALEGANGLAAMREAVGHSTSASPSRSSQGNMVAARDAAKEMLASLKSSVAASANGAEKSGSASPSNAAAEDKSGANAAKSASKAKNVTPRDGDSGVNAQHAAEADGNATPMLPSLSVLQVGSVMLVVEQPVDNNIKGLQYPHRVLLNDAMVILAGSFNRGDVNEQEIDTQAIKRTAPRASDSELNTRIHETLQAFIEAREPTLLVSFGASIGESLSAAQTARYRFHAAPAFNELFASANARLTLANQLLELSMGGEKDSAASEAAS</sequence>
<feature type="region of interest" description="Disordered" evidence="1">
    <location>
        <begin position="100"/>
        <end position="143"/>
    </location>
</feature>
<accession>A0A3M0AKC3</accession>
<proteinExistence type="predicted"/>
<keyword evidence="3" id="KW-1185">Reference proteome</keyword>
<dbReference type="Proteomes" id="UP000267187">
    <property type="component" value="Unassembled WGS sequence"/>
</dbReference>
<feature type="region of interest" description="Disordered" evidence="1">
    <location>
        <begin position="59"/>
        <end position="80"/>
    </location>
</feature>
<feature type="compositionally biased region" description="Polar residues" evidence="1">
    <location>
        <begin position="62"/>
        <end position="75"/>
    </location>
</feature>
<comment type="caution">
    <text evidence="2">The sequence shown here is derived from an EMBL/GenBank/DDBJ whole genome shotgun (WGS) entry which is preliminary data.</text>
</comment>
<evidence type="ECO:0000313" key="3">
    <source>
        <dbReference type="Proteomes" id="UP000267187"/>
    </source>
</evidence>
<feature type="compositionally biased region" description="Low complexity" evidence="1">
    <location>
        <begin position="119"/>
        <end position="131"/>
    </location>
</feature>
<dbReference type="OrthoDB" id="7061897at2"/>
<dbReference type="RefSeq" id="WP_121877274.1">
    <property type="nucleotide sequence ID" value="NZ_REFJ01000004.1"/>
</dbReference>
<protein>
    <submittedName>
        <fullName evidence="2">Uncharacterized protein</fullName>
    </submittedName>
</protein>
<gene>
    <name evidence="2" type="ORF">DFR27_1963</name>
</gene>
<organism evidence="2 3">
    <name type="scientific">Umboniibacter marinipuniceus</name>
    <dbReference type="NCBI Taxonomy" id="569599"/>
    <lineage>
        <taxon>Bacteria</taxon>
        <taxon>Pseudomonadati</taxon>
        <taxon>Pseudomonadota</taxon>
        <taxon>Gammaproteobacteria</taxon>
        <taxon>Cellvibrionales</taxon>
        <taxon>Cellvibrionaceae</taxon>
        <taxon>Umboniibacter</taxon>
    </lineage>
</organism>
<dbReference type="AlphaFoldDB" id="A0A3M0AKC3"/>
<reference evidence="2 3" key="1">
    <citation type="submission" date="2018-10" db="EMBL/GenBank/DDBJ databases">
        <title>Genomic Encyclopedia of Type Strains, Phase IV (KMG-IV): sequencing the most valuable type-strain genomes for metagenomic binning, comparative biology and taxonomic classification.</title>
        <authorList>
            <person name="Goeker M."/>
        </authorList>
    </citation>
    <scope>NUCLEOTIDE SEQUENCE [LARGE SCALE GENOMIC DNA]</scope>
    <source>
        <strain evidence="2 3">DSM 25080</strain>
    </source>
</reference>
<evidence type="ECO:0000256" key="1">
    <source>
        <dbReference type="SAM" id="MobiDB-lite"/>
    </source>
</evidence>
<dbReference type="EMBL" id="REFJ01000004">
    <property type="protein sequence ID" value="RMA79522.1"/>
    <property type="molecule type" value="Genomic_DNA"/>
</dbReference>
<name>A0A3M0AKC3_9GAMM</name>
<evidence type="ECO:0000313" key="2">
    <source>
        <dbReference type="EMBL" id="RMA79522.1"/>
    </source>
</evidence>